<gene>
    <name evidence="1" type="ORF">COS53_03205</name>
</gene>
<comment type="caution">
    <text evidence="1">The sequence shown here is derived from an EMBL/GenBank/DDBJ whole genome shotgun (WGS) entry which is preliminary data.</text>
</comment>
<dbReference type="Pfam" id="PF05973">
    <property type="entry name" value="Gp49"/>
    <property type="match status" value="1"/>
</dbReference>
<dbReference type="AlphaFoldDB" id="A0A2M7BNH3"/>
<reference evidence="2" key="1">
    <citation type="submission" date="2017-09" db="EMBL/GenBank/DDBJ databases">
        <title>Depth-based differentiation of microbial function through sediment-hosted aquifers and enrichment of novel symbionts in the deep terrestrial subsurface.</title>
        <authorList>
            <person name="Probst A.J."/>
            <person name="Ladd B."/>
            <person name="Jarett J.K."/>
            <person name="Geller-Mcgrath D.E."/>
            <person name="Sieber C.M.K."/>
            <person name="Emerson J.B."/>
            <person name="Anantharaman K."/>
            <person name="Thomas B.C."/>
            <person name="Malmstrom R."/>
            <person name="Stieglmeier M."/>
            <person name="Klingl A."/>
            <person name="Woyke T."/>
            <person name="Ryan C.M."/>
            <person name="Banfield J.F."/>
        </authorList>
    </citation>
    <scope>NUCLEOTIDE SEQUENCE [LARGE SCALE GENOMIC DNA]</scope>
</reference>
<sequence length="109" mass="12656">MTSVKFYLDHRDKSPVGDFLDKNKEVKVKASMIIKNITEFGLVSVMSHVKKLSGYPLWEIRILGKESTRILYASKIKDEIILLHTFKKKTKKTPVKEIKIAMTRYNQLS</sequence>
<name>A0A2M7BNH3_9BACT</name>
<protein>
    <submittedName>
        <fullName evidence="1">Type II toxin-antitoxin system RelE/ParE family toxin</fullName>
    </submittedName>
</protein>
<accession>A0A2M7BNH3</accession>
<dbReference type="InterPro" id="IPR009241">
    <property type="entry name" value="HigB-like"/>
</dbReference>
<dbReference type="Proteomes" id="UP000229191">
    <property type="component" value="Unassembled WGS sequence"/>
</dbReference>
<evidence type="ECO:0000313" key="2">
    <source>
        <dbReference type="Proteomes" id="UP000229191"/>
    </source>
</evidence>
<dbReference type="EMBL" id="PEVB01000086">
    <property type="protein sequence ID" value="PIV07046.1"/>
    <property type="molecule type" value="Genomic_DNA"/>
</dbReference>
<proteinExistence type="predicted"/>
<organism evidence="1 2">
    <name type="scientific">Candidatus Shapirobacteria bacterium CG03_land_8_20_14_0_80_35_14</name>
    <dbReference type="NCBI Taxonomy" id="1974878"/>
    <lineage>
        <taxon>Bacteria</taxon>
        <taxon>Candidatus Shapironibacteriota</taxon>
    </lineage>
</organism>
<evidence type="ECO:0000313" key="1">
    <source>
        <dbReference type="EMBL" id="PIV07046.1"/>
    </source>
</evidence>